<feature type="chain" id="PRO_5043453101" description="BIG2 domain-containing protein" evidence="1">
    <location>
        <begin position="24"/>
        <end position="576"/>
    </location>
</feature>
<comment type="caution">
    <text evidence="2">The sequence shown here is derived from an EMBL/GenBank/DDBJ whole genome shotgun (WGS) entry which is preliminary data.</text>
</comment>
<dbReference type="RefSeq" id="WP_058712970.1">
    <property type="nucleotide sequence ID" value="NZ_LDQV01000008.1"/>
</dbReference>
<gene>
    <name evidence="2" type="ORF">RSA11_02275</name>
</gene>
<evidence type="ECO:0000313" key="2">
    <source>
        <dbReference type="EMBL" id="KTR28265.1"/>
    </source>
</evidence>
<evidence type="ECO:0000313" key="3">
    <source>
        <dbReference type="Proteomes" id="UP000072605"/>
    </source>
</evidence>
<dbReference type="InterPro" id="IPR015943">
    <property type="entry name" value="WD40/YVTN_repeat-like_dom_sf"/>
</dbReference>
<dbReference type="Gene3D" id="2.60.40.1080">
    <property type="match status" value="1"/>
</dbReference>
<organism evidence="2 3">
    <name type="scientific">Exiguobacterium indicum</name>
    <dbReference type="NCBI Taxonomy" id="296995"/>
    <lineage>
        <taxon>Bacteria</taxon>
        <taxon>Bacillati</taxon>
        <taxon>Bacillota</taxon>
        <taxon>Bacilli</taxon>
        <taxon>Bacillales</taxon>
        <taxon>Bacillales Family XII. Incertae Sedis</taxon>
        <taxon>Exiguobacterium</taxon>
    </lineage>
</organism>
<sequence>MKKTMIALLGGIAILGGTSPVSAEVDTPMTTSFELYGQFNIIKGQELVWGWSSYQKPELIDLSNGERIQSLPNVDSSMDGFDASDDQSLRVAVSEGTIHVYDAFGSKIKEIPTILNKEEEVSDFIEVQFIPDTHTVILLAENNGDGKMLSFDLDSEQLLNIRGTSQFGQILTARDHVAIISSSDANVYTSDLSYKGVIHGREEESIEAFDMNDDGLLIIGENNTPQLDVYDLNRGFRKIQTSGQFVTGKNISYNDLSIDESGKFIAVTSYGNDRAFSLFERETGRRIYTSLDYDQNLAYQSRVELSNEARSIVVEGYSSTNVYSGKELYKRPVAVQIPAAHQSVDSGSSETLALEVTRADGKTVFVKSGVSWATDNPTKAYIKSGKLYGKTQGSYTLKATYEGFTTTVTGKVMPPPKLSSLKDVPWLERHRQSLLDKQSFEGLPVLASSYSKLKGTKGSMFIPETDANTNGKWKGSVLASRYVRYGESQPNRIELLTMLPALEKRSISKAEIKSAFGKPVTSETYSSSVPRHFSKSNKTFAKYSVKSYYEYQLKNLSVEVCFDKQDNVKFITVSKR</sequence>
<evidence type="ECO:0008006" key="4">
    <source>
        <dbReference type="Google" id="ProtNLM"/>
    </source>
</evidence>
<accession>A0AAW3MHV1</accession>
<dbReference type="Gene3D" id="2.130.10.10">
    <property type="entry name" value="YVTN repeat-like/Quinoprotein amine dehydrogenase"/>
    <property type="match status" value="1"/>
</dbReference>
<proteinExistence type="predicted"/>
<dbReference type="AlphaFoldDB" id="A0AAW3MHV1"/>
<keyword evidence="1" id="KW-0732">Signal</keyword>
<dbReference type="EMBL" id="LDQV01000008">
    <property type="protein sequence ID" value="KTR28265.1"/>
    <property type="molecule type" value="Genomic_DNA"/>
</dbReference>
<dbReference type="SUPFAM" id="SSF82171">
    <property type="entry name" value="DPP6 N-terminal domain-like"/>
    <property type="match status" value="1"/>
</dbReference>
<name>A0AAW3MHV1_9BACL</name>
<protein>
    <recommendedName>
        <fullName evidence="4">BIG2 domain-containing protein</fullName>
    </recommendedName>
</protein>
<dbReference type="Proteomes" id="UP000072605">
    <property type="component" value="Unassembled WGS sequence"/>
</dbReference>
<evidence type="ECO:0000256" key="1">
    <source>
        <dbReference type="SAM" id="SignalP"/>
    </source>
</evidence>
<reference evidence="2 3" key="1">
    <citation type="journal article" date="2016" name="Front. Microbiol.">
        <title>Genomic Resource of Rice Seed Associated Bacteria.</title>
        <authorList>
            <person name="Midha S."/>
            <person name="Bansal K."/>
            <person name="Sharma S."/>
            <person name="Kumar N."/>
            <person name="Patil P.P."/>
            <person name="Chaudhry V."/>
            <person name="Patil P.B."/>
        </authorList>
    </citation>
    <scope>NUCLEOTIDE SEQUENCE [LARGE SCALE GENOMIC DNA]</scope>
    <source>
        <strain evidence="2 3">RSA11</strain>
    </source>
</reference>
<feature type="signal peptide" evidence="1">
    <location>
        <begin position="1"/>
        <end position="23"/>
    </location>
</feature>